<keyword evidence="1" id="KW-0472">Membrane</keyword>
<reference evidence="2" key="1">
    <citation type="submission" date="2018-02" db="EMBL/GenBank/DDBJ databases">
        <title>Rhizophora mucronata_Transcriptome.</title>
        <authorList>
            <person name="Meera S.P."/>
            <person name="Sreeshan A."/>
            <person name="Augustine A."/>
        </authorList>
    </citation>
    <scope>NUCLEOTIDE SEQUENCE</scope>
    <source>
        <tissue evidence="2">Leaf</tissue>
    </source>
</reference>
<name>A0A2P2R0H8_RHIMU</name>
<dbReference type="AlphaFoldDB" id="A0A2P2R0H8"/>
<keyword evidence="1" id="KW-1133">Transmembrane helix</keyword>
<proteinExistence type="predicted"/>
<keyword evidence="1" id="KW-0812">Transmembrane</keyword>
<accession>A0A2P2R0H8</accession>
<evidence type="ECO:0000256" key="1">
    <source>
        <dbReference type="SAM" id="Phobius"/>
    </source>
</evidence>
<organism evidence="2">
    <name type="scientific">Rhizophora mucronata</name>
    <name type="common">Asiatic mangrove</name>
    <dbReference type="NCBI Taxonomy" id="61149"/>
    <lineage>
        <taxon>Eukaryota</taxon>
        <taxon>Viridiplantae</taxon>
        <taxon>Streptophyta</taxon>
        <taxon>Embryophyta</taxon>
        <taxon>Tracheophyta</taxon>
        <taxon>Spermatophyta</taxon>
        <taxon>Magnoliopsida</taxon>
        <taxon>eudicotyledons</taxon>
        <taxon>Gunneridae</taxon>
        <taxon>Pentapetalae</taxon>
        <taxon>rosids</taxon>
        <taxon>fabids</taxon>
        <taxon>Malpighiales</taxon>
        <taxon>Rhizophoraceae</taxon>
        <taxon>Rhizophora</taxon>
    </lineage>
</organism>
<evidence type="ECO:0000313" key="2">
    <source>
        <dbReference type="EMBL" id="MBX72762.1"/>
    </source>
</evidence>
<protein>
    <submittedName>
        <fullName evidence="2">Uncharacterized protein</fullName>
    </submittedName>
</protein>
<feature type="transmembrane region" description="Helical" evidence="1">
    <location>
        <begin position="44"/>
        <end position="63"/>
    </location>
</feature>
<dbReference type="EMBL" id="GGEC01092278">
    <property type="protein sequence ID" value="MBX72762.1"/>
    <property type="molecule type" value="Transcribed_RNA"/>
</dbReference>
<sequence>MDIIECQLNKPLMLQVIDVNYMDFSLSFHSVVDQIRFQMELFRLPLCFWFTLFLCFHLLGYNFT</sequence>